<dbReference type="EMBL" id="VSRR010081016">
    <property type="protein sequence ID" value="MPC89443.1"/>
    <property type="molecule type" value="Genomic_DNA"/>
</dbReference>
<organism evidence="2 3">
    <name type="scientific">Portunus trituberculatus</name>
    <name type="common">Swimming crab</name>
    <name type="synonym">Neptunus trituberculatus</name>
    <dbReference type="NCBI Taxonomy" id="210409"/>
    <lineage>
        <taxon>Eukaryota</taxon>
        <taxon>Metazoa</taxon>
        <taxon>Ecdysozoa</taxon>
        <taxon>Arthropoda</taxon>
        <taxon>Crustacea</taxon>
        <taxon>Multicrustacea</taxon>
        <taxon>Malacostraca</taxon>
        <taxon>Eumalacostraca</taxon>
        <taxon>Eucarida</taxon>
        <taxon>Decapoda</taxon>
        <taxon>Pleocyemata</taxon>
        <taxon>Brachyura</taxon>
        <taxon>Eubrachyura</taxon>
        <taxon>Portunoidea</taxon>
        <taxon>Portunidae</taxon>
        <taxon>Portuninae</taxon>
        <taxon>Portunus</taxon>
    </lineage>
</organism>
<keyword evidence="3" id="KW-1185">Reference proteome</keyword>
<dbReference type="Proteomes" id="UP000324222">
    <property type="component" value="Unassembled WGS sequence"/>
</dbReference>
<feature type="region of interest" description="Disordered" evidence="1">
    <location>
        <begin position="1"/>
        <end position="21"/>
    </location>
</feature>
<accession>A0A5B7J4P5</accession>
<reference evidence="2 3" key="1">
    <citation type="submission" date="2019-05" db="EMBL/GenBank/DDBJ databases">
        <title>Another draft genome of Portunus trituberculatus and its Hox gene families provides insights of decapod evolution.</title>
        <authorList>
            <person name="Jeong J.-H."/>
            <person name="Song I."/>
            <person name="Kim S."/>
            <person name="Choi T."/>
            <person name="Kim D."/>
            <person name="Ryu S."/>
            <person name="Kim W."/>
        </authorList>
    </citation>
    <scope>NUCLEOTIDE SEQUENCE [LARGE SCALE GENOMIC DNA]</scope>
    <source>
        <tissue evidence="2">Muscle</tissue>
    </source>
</reference>
<proteinExistence type="predicted"/>
<name>A0A5B7J4P5_PORTR</name>
<gene>
    <name evidence="2" type="ORF">E2C01_084391</name>
</gene>
<evidence type="ECO:0000313" key="3">
    <source>
        <dbReference type="Proteomes" id="UP000324222"/>
    </source>
</evidence>
<comment type="caution">
    <text evidence="2">The sequence shown here is derived from an EMBL/GenBank/DDBJ whole genome shotgun (WGS) entry which is preliminary data.</text>
</comment>
<protein>
    <submittedName>
        <fullName evidence="2">Uncharacterized protein</fullName>
    </submittedName>
</protein>
<sequence length="63" mass="6730">MAPKRPSASPAGGDMPKRGLTATNLSECMGLLAQSMKILEENDLNIEKSTAVIRGVMEKNDVL</sequence>
<dbReference type="AlphaFoldDB" id="A0A5B7J4P5"/>
<evidence type="ECO:0000256" key="1">
    <source>
        <dbReference type="SAM" id="MobiDB-lite"/>
    </source>
</evidence>
<evidence type="ECO:0000313" key="2">
    <source>
        <dbReference type="EMBL" id="MPC89443.1"/>
    </source>
</evidence>